<reference evidence="3" key="1">
    <citation type="submission" date="2024-07" db="EMBL/GenBank/DDBJ databases">
        <title>Two chromosome-level genome assemblies of Korean endemic species Abeliophyllum distichum and Forsythia ovata (Oleaceae).</title>
        <authorList>
            <person name="Jang H."/>
        </authorList>
    </citation>
    <scope>NUCLEOTIDE SEQUENCE [LARGE SCALE GENOMIC DNA]</scope>
</reference>
<name>A0ABD1WBE8_9LAMI</name>
<dbReference type="Proteomes" id="UP001604277">
    <property type="component" value="Unassembled WGS sequence"/>
</dbReference>
<protein>
    <submittedName>
        <fullName evidence="2">Uncharacterized protein</fullName>
    </submittedName>
</protein>
<comment type="caution">
    <text evidence="2">The sequence shown here is derived from an EMBL/GenBank/DDBJ whole genome shotgun (WGS) entry which is preliminary data.</text>
</comment>
<proteinExistence type="predicted"/>
<accession>A0ABD1WBE8</accession>
<dbReference type="AlphaFoldDB" id="A0ABD1WBE8"/>
<evidence type="ECO:0000256" key="1">
    <source>
        <dbReference type="SAM" id="Coils"/>
    </source>
</evidence>
<keyword evidence="1" id="KW-0175">Coiled coil</keyword>
<evidence type="ECO:0000313" key="2">
    <source>
        <dbReference type="EMBL" id="KAL2546907.1"/>
    </source>
</evidence>
<organism evidence="2 3">
    <name type="scientific">Forsythia ovata</name>
    <dbReference type="NCBI Taxonomy" id="205694"/>
    <lineage>
        <taxon>Eukaryota</taxon>
        <taxon>Viridiplantae</taxon>
        <taxon>Streptophyta</taxon>
        <taxon>Embryophyta</taxon>
        <taxon>Tracheophyta</taxon>
        <taxon>Spermatophyta</taxon>
        <taxon>Magnoliopsida</taxon>
        <taxon>eudicotyledons</taxon>
        <taxon>Gunneridae</taxon>
        <taxon>Pentapetalae</taxon>
        <taxon>asterids</taxon>
        <taxon>lamiids</taxon>
        <taxon>Lamiales</taxon>
        <taxon>Oleaceae</taxon>
        <taxon>Forsythieae</taxon>
        <taxon>Forsythia</taxon>
    </lineage>
</organism>
<gene>
    <name evidence="2" type="ORF">Fot_16140</name>
</gene>
<sequence length="163" mass="18874">MHTELSSKDPFVGGTNDKLLEWKFDSRDFLGETVLDKISLEEVLHVNFARTDTLLVEVLHDLIKTKVNCIESENALLENRHKELKETINNLLQSRESFVKAYEDSTYEMKRAMESRDRMILFLSEKIKAHSLLVNAIEKEASSIKQIVNYTQCILNEKEEVGK</sequence>
<dbReference type="EMBL" id="JBFOLJ010000004">
    <property type="protein sequence ID" value="KAL2546907.1"/>
    <property type="molecule type" value="Genomic_DNA"/>
</dbReference>
<feature type="coiled-coil region" evidence="1">
    <location>
        <begin position="67"/>
        <end position="94"/>
    </location>
</feature>
<keyword evidence="3" id="KW-1185">Reference proteome</keyword>
<evidence type="ECO:0000313" key="3">
    <source>
        <dbReference type="Proteomes" id="UP001604277"/>
    </source>
</evidence>